<dbReference type="GO" id="GO:0008360">
    <property type="term" value="P:regulation of cell shape"/>
    <property type="evidence" value="ECO:0007669"/>
    <property type="project" value="UniProtKB-UniRule"/>
</dbReference>
<dbReference type="InterPro" id="IPR050979">
    <property type="entry name" value="LD-transpeptidase"/>
</dbReference>
<dbReference type="GO" id="GO:0071555">
    <property type="term" value="P:cell wall organization"/>
    <property type="evidence" value="ECO:0007669"/>
    <property type="project" value="UniProtKB-UniRule"/>
</dbReference>
<reference evidence="11" key="1">
    <citation type="journal article" date="2014" name="Int. J. Syst. Evol. Microbiol.">
        <title>Complete genome sequence of Corynebacterium casei LMG S-19264T (=DSM 44701T), isolated from a smear-ripened cheese.</title>
        <authorList>
            <consortium name="US DOE Joint Genome Institute (JGI-PGF)"/>
            <person name="Walter F."/>
            <person name="Albersmeier A."/>
            <person name="Kalinowski J."/>
            <person name="Ruckert C."/>
        </authorList>
    </citation>
    <scope>NUCLEOTIDE SEQUENCE</scope>
    <source>
        <strain evidence="11">CGMCC 1.15725</strain>
    </source>
</reference>
<keyword evidence="12" id="KW-1185">Reference proteome</keyword>
<dbReference type="UniPathway" id="UPA00219"/>
<dbReference type="InterPro" id="IPR038063">
    <property type="entry name" value="Transpep_catalytic_dom"/>
</dbReference>
<accession>A0A8J2YUE2</accession>
<dbReference type="Gene3D" id="2.40.440.10">
    <property type="entry name" value="L,D-transpeptidase catalytic domain-like"/>
    <property type="match status" value="1"/>
</dbReference>
<dbReference type="AlphaFoldDB" id="A0A8J2YUE2"/>
<feature type="active site" description="Proton donor/acceptor" evidence="9">
    <location>
        <position position="177"/>
    </location>
</feature>
<proteinExistence type="inferred from homology"/>
<dbReference type="CDD" id="cd00118">
    <property type="entry name" value="LysM"/>
    <property type="match status" value="1"/>
</dbReference>
<comment type="pathway">
    <text evidence="1 9">Cell wall biogenesis; peptidoglycan biosynthesis.</text>
</comment>
<dbReference type="PANTHER" id="PTHR30582:SF24">
    <property type="entry name" value="L,D-TRANSPEPTIDASE ERFK_SRFK-RELATED"/>
    <property type="match status" value="1"/>
</dbReference>
<feature type="active site" description="Nucleophile" evidence="9">
    <location>
        <position position="193"/>
    </location>
</feature>
<evidence type="ECO:0000313" key="12">
    <source>
        <dbReference type="Proteomes" id="UP000646365"/>
    </source>
</evidence>
<evidence type="ECO:0000256" key="4">
    <source>
        <dbReference type="ARBA" id="ARBA00022679"/>
    </source>
</evidence>
<reference evidence="11" key="2">
    <citation type="submission" date="2020-09" db="EMBL/GenBank/DDBJ databases">
        <authorList>
            <person name="Sun Q."/>
            <person name="Zhou Y."/>
        </authorList>
    </citation>
    <scope>NUCLEOTIDE SEQUENCE</scope>
    <source>
        <strain evidence="11">CGMCC 1.15725</strain>
    </source>
</reference>
<dbReference type="InterPro" id="IPR005490">
    <property type="entry name" value="LD_TPept_cat_dom"/>
</dbReference>
<name>A0A8J2YUE2_9PROT</name>
<evidence type="ECO:0000256" key="1">
    <source>
        <dbReference type="ARBA" id="ARBA00004752"/>
    </source>
</evidence>
<protein>
    <recommendedName>
        <fullName evidence="10">L,D-TPase catalytic domain-containing protein</fullName>
    </recommendedName>
</protein>
<evidence type="ECO:0000256" key="2">
    <source>
        <dbReference type="ARBA" id="ARBA00005992"/>
    </source>
</evidence>
<sequence>MVHIAVAAMIAGSQPASAQPVRHDDVIGIPAVYRTRSSDTLLDIARTYDLGYVEIRAANPGVDPWLPGEGTPIVLPTWHVLPDAPHRGLVINLPELRIYYFPPGDAPVSFPIGIGGEGKETPVGQTRIAAKRTHPTWVPTASEHAEEPDLPAVVGPGPDNPMGDYALYLGWSGYAIHGSNKPYSIGRRDSHGCIRLYPEDIERLYRSIAVGVPVTVVNQQAKVGWSGNELYLEVHPTQSDADALETTGAPRSTTPVDADDLVRRKAGFELERVDWTVVHEAEARRDGVPVQVTRALGD</sequence>
<dbReference type="SUPFAM" id="SSF141523">
    <property type="entry name" value="L,D-transpeptidase catalytic domain-like"/>
    <property type="match status" value="1"/>
</dbReference>
<dbReference type="Pfam" id="PF03734">
    <property type="entry name" value="YkuD"/>
    <property type="match status" value="1"/>
</dbReference>
<dbReference type="EMBL" id="BMJQ01000006">
    <property type="protein sequence ID" value="GGF19831.1"/>
    <property type="molecule type" value="Genomic_DNA"/>
</dbReference>
<gene>
    <name evidence="11" type="ORF">GCM10011611_27270</name>
</gene>
<comment type="caution">
    <text evidence="11">The sequence shown here is derived from an EMBL/GenBank/DDBJ whole genome shotgun (WGS) entry which is preliminary data.</text>
</comment>
<evidence type="ECO:0000256" key="8">
    <source>
        <dbReference type="ARBA" id="ARBA00023316"/>
    </source>
</evidence>
<dbReference type="GO" id="GO:0071972">
    <property type="term" value="F:peptidoglycan L,D-transpeptidase activity"/>
    <property type="evidence" value="ECO:0007669"/>
    <property type="project" value="TreeGrafter"/>
</dbReference>
<keyword evidence="4" id="KW-0808">Transferase</keyword>
<dbReference type="PANTHER" id="PTHR30582">
    <property type="entry name" value="L,D-TRANSPEPTIDASE"/>
    <property type="match status" value="1"/>
</dbReference>
<dbReference type="GO" id="GO:0016757">
    <property type="term" value="F:glycosyltransferase activity"/>
    <property type="evidence" value="ECO:0007669"/>
    <property type="project" value="UniProtKB-KW"/>
</dbReference>
<keyword evidence="5" id="KW-0378">Hydrolase</keyword>
<organism evidence="11 12">
    <name type="scientific">Aliidongia dinghuensis</name>
    <dbReference type="NCBI Taxonomy" id="1867774"/>
    <lineage>
        <taxon>Bacteria</taxon>
        <taxon>Pseudomonadati</taxon>
        <taxon>Pseudomonadota</taxon>
        <taxon>Alphaproteobacteria</taxon>
        <taxon>Rhodospirillales</taxon>
        <taxon>Dongiaceae</taxon>
        <taxon>Aliidongia</taxon>
    </lineage>
</organism>
<dbReference type="Proteomes" id="UP000646365">
    <property type="component" value="Unassembled WGS sequence"/>
</dbReference>
<evidence type="ECO:0000256" key="7">
    <source>
        <dbReference type="ARBA" id="ARBA00022984"/>
    </source>
</evidence>
<evidence type="ECO:0000259" key="10">
    <source>
        <dbReference type="PROSITE" id="PS52029"/>
    </source>
</evidence>
<keyword evidence="7 9" id="KW-0573">Peptidoglycan synthesis</keyword>
<evidence type="ECO:0000313" key="11">
    <source>
        <dbReference type="EMBL" id="GGF19831.1"/>
    </source>
</evidence>
<keyword evidence="3" id="KW-0328">Glycosyltransferase</keyword>
<evidence type="ECO:0000256" key="3">
    <source>
        <dbReference type="ARBA" id="ARBA00022676"/>
    </source>
</evidence>
<comment type="similarity">
    <text evidence="2">Belongs to the YkuD family.</text>
</comment>
<dbReference type="RefSeq" id="WP_229743721.1">
    <property type="nucleotide sequence ID" value="NZ_BMJQ01000006.1"/>
</dbReference>
<keyword evidence="6 9" id="KW-0133">Cell shape</keyword>
<evidence type="ECO:0000256" key="6">
    <source>
        <dbReference type="ARBA" id="ARBA00022960"/>
    </source>
</evidence>
<dbReference type="CDD" id="cd16913">
    <property type="entry name" value="YkuD_like"/>
    <property type="match status" value="1"/>
</dbReference>
<dbReference type="GO" id="GO:0018104">
    <property type="term" value="P:peptidoglycan-protein cross-linking"/>
    <property type="evidence" value="ECO:0007669"/>
    <property type="project" value="TreeGrafter"/>
</dbReference>
<evidence type="ECO:0000256" key="9">
    <source>
        <dbReference type="PROSITE-ProRule" id="PRU01373"/>
    </source>
</evidence>
<dbReference type="InterPro" id="IPR018392">
    <property type="entry name" value="LysM"/>
</dbReference>
<feature type="domain" description="L,D-TPase catalytic" evidence="10">
    <location>
        <begin position="87"/>
        <end position="217"/>
    </location>
</feature>
<dbReference type="PROSITE" id="PS52029">
    <property type="entry name" value="LD_TPASE"/>
    <property type="match status" value="1"/>
</dbReference>
<keyword evidence="8 9" id="KW-0961">Cell wall biogenesis/degradation</keyword>
<dbReference type="GO" id="GO:0005576">
    <property type="term" value="C:extracellular region"/>
    <property type="evidence" value="ECO:0007669"/>
    <property type="project" value="TreeGrafter"/>
</dbReference>
<evidence type="ECO:0000256" key="5">
    <source>
        <dbReference type="ARBA" id="ARBA00022801"/>
    </source>
</evidence>